<protein>
    <submittedName>
        <fullName evidence="1">Uncharacterized protein</fullName>
    </submittedName>
</protein>
<sequence>MEEDDGTVAVDGGGRRRLRRRRCFGPHCRTPSSTFTSKEMMDDCYYATLSSSLYHAATSFHDSIVDYRSSSGTVLYDVRVFMQVNLLLLKGAFMRMWEAGSKWKTL</sequence>
<dbReference type="EnsemblPlants" id="OPUNC12G11200.1">
    <property type="protein sequence ID" value="OPUNC12G11200.1"/>
    <property type="gene ID" value="OPUNC12G11200"/>
</dbReference>
<dbReference type="AlphaFoldDB" id="A0A0E0MMJ9"/>
<evidence type="ECO:0000313" key="1">
    <source>
        <dbReference type="EnsemblPlants" id="OPUNC12G11200.1"/>
    </source>
</evidence>
<evidence type="ECO:0000313" key="2">
    <source>
        <dbReference type="Proteomes" id="UP000026962"/>
    </source>
</evidence>
<organism evidence="1">
    <name type="scientific">Oryza punctata</name>
    <name type="common">Red rice</name>
    <dbReference type="NCBI Taxonomy" id="4537"/>
    <lineage>
        <taxon>Eukaryota</taxon>
        <taxon>Viridiplantae</taxon>
        <taxon>Streptophyta</taxon>
        <taxon>Embryophyta</taxon>
        <taxon>Tracheophyta</taxon>
        <taxon>Spermatophyta</taxon>
        <taxon>Magnoliopsida</taxon>
        <taxon>Liliopsida</taxon>
        <taxon>Poales</taxon>
        <taxon>Poaceae</taxon>
        <taxon>BOP clade</taxon>
        <taxon>Oryzoideae</taxon>
        <taxon>Oryzeae</taxon>
        <taxon>Oryzinae</taxon>
        <taxon>Oryza</taxon>
    </lineage>
</organism>
<dbReference type="HOGENOM" id="CLU_120192_5_0_1"/>
<dbReference type="OMA" id="RMWEAGS"/>
<reference evidence="1" key="1">
    <citation type="submission" date="2015-04" db="UniProtKB">
        <authorList>
            <consortium name="EnsemblPlants"/>
        </authorList>
    </citation>
    <scope>IDENTIFICATION</scope>
</reference>
<dbReference type="Proteomes" id="UP000026962">
    <property type="component" value="Chromosome 12"/>
</dbReference>
<accession>A0A0E0MMJ9</accession>
<name>A0A0E0MMJ9_ORYPU</name>
<proteinExistence type="predicted"/>
<reference evidence="1" key="2">
    <citation type="submission" date="2018-05" db="EMBL/GenBank/DDBJ databases">
        <title>OpunRS2 (Oryza punctata Reference Sequence Version 2).</title>
        <authorList>
            <person name="Zhang J."/>
            <person name="Kudrna D."/>
            <person name="Lee S."/>
            <person name="Talag J."/>
            <person name="Welchert J."/>
            <person name="Wing R.A."/>
        </authorList>
    </citation>
    <scope>NUCLEOTIDE SEQUENCE [LARGE SCALE GENOMIC DNA]</scope>
</reference>
<dbReference type="Gramene" id="OPUNC12G11200.1">
    <property type="protein sequence ID" value="OPUNC12G11200.1"/>
    <property type="gene ID" value="OPUNC12G11200"/>
</dbReference>
<keyword evidence="2" id="KW-1185">Reference proteome</keyword>